<reference evidence="2 3" key="1">
    <citation type="submission" date="2019-08" db="EMBL/GenBank/DDBJ databases">
        <authorList>
            <person name="Alioto T."/>
            <person name="Alioto T."/>
            <person name="Gomez Garrido J."/>
        </authorList>
    </citation>
    <scope>NUCLEOTIDE SEQUENCE [LARGE SCALE GENOMIC DNA]</scope>
</reference>
<dbReference type="EMBL" id="CABPRJ010000962">
    <property type="protein sequence ID" value="VVC33050.1"/>
    <property type="molecule type" value="Genomic_DNA"/>
</dbReference>
<feature type="compositionally biased region" description="Low complexity" evidence="1">
    <location>
        <begin position="27"/>
        <end position="42"/>
    </location>
</feature>
<evidence type="ECO:0000313" key="2">
    <source>
        <dbReference type="EMBL" id="VVC33050.1"/>
    </source>
</evidence>
<sequence length="189" mass="21291">MVDTVEQEVVAGKSILKRRIRNNTSHININSNTAVSNNNNNERSAEEPAPKRDNDNCAENIISKRNVTFNDTISVKNDKDLVIKKPLKLELVIENWKSSNAKTLPEIVQPDPGIVRRLVDEFNTIEDPLTDNPEIDSALSEAVKEVNEDESTEIQMDIPLCEALETVNLTTDDRVVTNETRVEQNNNKI</sequence>
<evidence type="ECO:0000256" key="1">
    <source>
        <dbReference type="SAM" id="MobiDB-lite"/>
    </source>
</evidence>
<organism evidence="2 3">
    <name type="scientific">Cinara cedri</name>
    <dbReference type="NCBI Taxonomy" id="506608"/>
    <lineage>
        <taxon>Eukaryota</taxon>
        <taxon>Metazoa</taxon>
        <taxon>Ecdysozoa</taxon>
        <taxon>Arthropoda</taxon>
        <taxon>Hexapoda</taxon>
        <taxon>Insecta</taxon>
        <taxon>Pterygota</taxon>
        <taxon>Neoptera</taxon>
        <taxon>Paraneoptera</taxon>
        <taxon>Hemiptera</taxon>
        <taxon>Sternorrhyncha</taxon>
        <taxon>Aphidomorpha</taxon>
        <taxon>Aphidoidea</taxon>
        <taxon>Aphididae</taxon>
        <taxon>Lachninae</taxon>
        <taxon>Cinara</taxon>
    </lineage>
</organism>
<name>A0A5E4MLE1_9HEMI</name>
<keyword evidence="3" id="KW-1185">Reference proteome</keyword>
<proteinExistence type="predicted"/>
<accession>A0A5E4MLE1</accession>
<dbReference type="AlphaFoldDB" id="A0A5E4MLE1"/>
<evidence type="ECO:0000313" key="3">
    <source>
        <dbReference type="Proteomes" id="UP000325440"/>
    </source>
</evidence>
<feature type="compositionally biased region" description="Basic and acidic residues" evidence="1">
    <location>
        <begin position="43"/>
        <end position="55"/>
    </location>
</feature>
<feature type="region of interest" description="Disordered" evidence="1">
    <location>
        <begin position="27"/>
        <end position="56"/>
    </location>
</feature>
<dbReference type="Proteomes" id="UP000325440">
    <property type="component" value="Unassembled WGS sequence"/>
</dbReference>
<gene>
    <name evidence="2" type="ORF">CINCED_3A004956</name>
</gene>
<protein>
    <submittedName>
        <fullName evidence="2">Uncharacterized protein</fullName>
    </submittedName>
</protein>
<dbReference type="OrthoDB" id="6612282at2759"/>